<accession>A0A9N9EM84</accession>
<feature type="non-terminal residue" evidence="1">
    <location>
        <position position="1"/>
    </location>
</feature>
<gene>
    <name evidence="1" type="ORF">RFULGI_LOCUS9598</name>
</gene>
<evidence type="ECO:0000313" key="1">
    <source>
        <dbReference type="EMBL" id="CAG8680649.1"/>
    </source>
</evidence>
<proteinExistence type="predicted"/>
<comment type="caution">
    <text evidence="1">The sequence shown here is derived from an EMBL/GenBank/DDBJ whole genome shotgun (WGS) entry which is preliminary data.</text>
</comment>
<organism evidence="1 2">
    <name type="scientific">Racocetra fulgida</name>
    <dbReference type="NCBI Taxonomy" id="60492"/>
    <lineage>
        <taxon>Eukaryota</taxon>
        <taxon>Fungi</taxon>
        <taxon>Fungi incertae sedis</taxon>
        <taxon>Mucoromycota</taxon>
        <taxon>Glomeromycotina</taxon>
        <taxon>Glomeromycetes</taxon>
        <taxon>Diversisporales</taxon>
        <taxon>Gigasporaceae</taxon>
        <taxon>Racocetra</taxon>
    </lineage>
</organism>
<dbReference type="Proteomes" id="UP000789396">
    <property type="component" value="Unassembled WGS sequence"/>
</dbReference>
<dbReference type="AlphaFoldDB" id="A0A9N9EM84"/>
<keyword evidence="2" id="KW-1185">Reference proteome</keyword>
<sequence>IFCLSDAKDDDAIVKAIMKTGELKVGVENEFDNGSDEVGNVGGVEEKTPIFCDLSRPSLVTDSGIVAAFTSKDEVITGLF</sequence>
<reference evidence="1" key="1">
    <citation type="submission" date="2021-06" db="EMBL/GenBank/DDBJ databases">
        <authorList>
            <person name="Kallberg Y."/>
            <person name="Tangrot J."/>
            <person name="Rosling A."/>
        </authorList>
    </citation>
    <scope>NUCLEOTIDE SEQUENCE</scope>
    <source>
        <strain evidence="1">IN212</strain>
    </source>
</reference>
<protein>
    <submittedName>
        <fullName evidence="1">19658_t:CDS:1</fullName>
    </submittedName>
</protein>
<evidence type="ECO:0000313" key="2">
    <source>
        <dbReference type="Proteomes" id="UP000789396"/>
    </source>
</evidence>
<dbReference type="EMBL" id="CAJVPZ010017475">
    <property type="protein sequence ID" value="CAG8680649.1"/>
    <property type="molecule type" value="Genomic_DNA"/>
</dbReference>
<name>A0A9N9EM84_9GLOM</name>
<feature type="non-terminal residue" evidence="1">
    <location>
        <position position="80"/>
    </location>
</feature>